<accession>A0A1V9YE74</accession>
<dbReference type="Proteomes" id="UP000243217">
    <property type="component" value="Unassembled WGS sequence"/>
</dbReference>
<dbReference type="EMBL" id="JNBS01004143">
    <property type="protein sequence ID" value="OQR84025.1"/>
    <property type="molecule type" value="Genomic_DNA"/>
</dbReference>
<name>A0A1V9YE74_9STRA</name>
<keyword evidence="2" id="KW-1185">Reference proteome</keyword>
<dbReference type="Gene3D" id="3.30.10.10">
    <property type="entry name" value="Trypsin Inhibitor V, subunit A"/>
    <property type="match status" value="1"/>
</dbReference>
<protein>
    <submittedName>
        <fullName evidence="1">Uncharacterized protein</fullName>
    </submittedName>
</protein>
<organism evidence="1 2">
    <name type="scientific">Thraustotheca clavata</name>
    <dbReference type="NCBI Taxonomy" id="74557"/>
    <lineage>
        <taxon>Eukaryota</taxon>
        <taxon>Sar</taxon>
        <taxon>Stramenopiles</taxon>
        <taxon>Oomycota</taxon>
        <taxon>Saprolegniomycetes</taxon>
        <taxon>Saprolegniales</taxon>
        <taxon>Achlyaceae</taxon>
        <taxon>Thraustotheca</taxon>
    </lineage>
</organism>
<evidence type="ECO:0000313" key="2">
    <source>
        <dbReference type="Proteomes" id="UP000243217"/>
    </source>
</evidence>
<gene>
    <name evidence="1" type="ORF">THRCLA_23104</name>
</gene>
<evidence type="ECO:0000313" key="1">
    <source>
        <dbReference type="EMBL" id="OQR84025.1"/>
    </source>
</evidence>
<comment type="caution">
    <text evidence="1">The sequence shown here is derived from an EMBL/GenBank/DDBJ whole genome shotgun (WGS) entry which is preliminary data.</text>
</comment>
<proteinExistence type="predicted"/>
<dbReference type="AlphaFoldDB" id="A0A1V9YE74"/>
<sequence length="80" mass="9340">MSTHDVPSDVLEHFREWVGKILVPKASSRNEDAAYVHEEDITYEPYRICVGGMATRDFRPNRLNFSTDKNNERIESVWRG</sequence>
<reference evidence="1 2" key="1">
    <citation type="journal article" date="2014" name="Genome Biol. Evol.">
        <title>The secreted proteins of Achlya hypogyna and Thraustotheca clavata identify the ancestral oomycete secretome and reveal gene acquisitions by horizontal gene transfer.</title>
        <authorList>
            <person name="Misner I."/>
            <person name="Blouin N."/>
            <person name="Leonard G."/>
            <person name="Richards T.A."/>
            <person name="Lane C.E."/>
        </authorList>
    </citation>
    <scope>NUCLEOTIDE SEQUENCE [LARGE SCALE GENOMIC DNA]</scope>
    <source>
        <strain evidence="1 2">ATCC 34112</strain>
    </source>
</reference>